<keyword evidence="4 10" id="KW-0698">rRNA processing</keyword>
<keyword evidence="5 10" id="KW-0489">Methyltransferase</keyword>
<comment type="function">
    <text evidence="8 10">Specifically methylates the N3 position of the uracil ring of uridine 1498 (m3U1498) in 16S rRNA. Acts on the fully assembled 30S ribosomal subunit.</text>
</comment>
<evidence type="ECO:0000256" key="1">
    <source>
        <dbReference type="ARBA" id="ARBA00004496"/>
    </source>
</evidence>
<protein>
    <recommendedName>
        <fullName evidence="10">Ribosomal RNA small subunit methyltransferase E</fullName>
        <ecNumber evidence="10">2.1.1.193</ecNumber>
    </recommendedName>
</protein>
<dbReference type="InterPro" id="IPR046886">
    <property type="entry name" value="RsmE_MTase_dom"/>
</dbReference>
<evidence type="ECO:0000313" key="13">
    <source>
        <dbReference type="Proteomes" id="UP000264231"/>
    </source>
</evidence>
<dbReference type="GO" id="GO:0070042">
    <property type="term" value="F:rRNA (uridine-N3-)-methyltransferase activity"/>
    <property type="evidence" value="ECO:0007669"/>
    <property type="project" value="TreeGrafter"/>
</dbReference>
<dbReference type="EMBL" id="CP015629">
    <property type="protein sequence ID" value="ANF33576.1"/>
    <property type="molecule type" value="Genomic_DNA"/>
</dbReference>
<feature type="domain" description="Ribosomal RNA small subunit methyltransferase E methyltransferase" evidence="11">
    <location>
        <begin position="72"/>
        <end position="233"/>
    </location>
</feature>
<dbReference type="PANTHER" id="PTHR30027">
    <property type="entry name" value="RIBOSOMAL RNA SMALL SUBUNIT METHYLTRANSFERASE E"/>
    <property type="match status" value="1"/>
</dbReference>
<evidence type="ECO:0000256" key="4">
    <source>
        <dbReference type="ARBA" id="ARBA00022552"/>
    </source>
</evidence>
<dbReference type="InterPro" id="IPR029026">
    <property type="entry name" value="tRNA_m1G_MTases_N"/>
</dbReference>
<dbReference type="AlphaFoldDB" id="A0A172XA90"/>
<dbReference type="GO" id="GO:0005737">
    <property type="term" value="C:cytoplasm"/>
    <property type="evidence" value="ECO:0007669"/>
    <property type="project" value="UniProtKB-SubCell"/>
</dbReference>
<evidence type="ECO:0000313" key="12">
    <source>
        <dbReference type="EMBL" id="ANF33576.1"/>
    </source>
</evidence>
<reference evidence="12 13" key="1">
    <citation type="submission" date="2016-05" db="EMBL/GenBank/DDBJ databases">
        <title>Chromosome and linear plasmid sequence of a 2015 human isolate of tick-borne relapsing fever spirochete, Borrelia turicatae.</title>
        <authorList>
            <person name="Kingry L.C."/>
            <person name="Dhwani B."/>
            <person name="Replogle A."/>
            <person name="Sexton C."/>
            <person name="Rowe L."/>
            <person name="Stermole B.M."/>
            <person name="Christensen A.M."/>
            <person name="Schriefer M.E."/>
        </authorList>
    </citation>
    <scope>NUCLEOTIDE SEQUENCE [LARGE SCALE GENOMIC DNA]</scope>
    <source>
        <strain evidence="12 13">BTE5EL</strain>
    </source>
</reference>
<dbReference type="Proteomes" id="UP000264231">
    <property type="component" value="Chromosome"/>
</dbReference>
<dbReference type="CDD" id="cd18084">
    <property type="entry name" value="RsmE-like"/>
    <property type="match status" value="1"/>
</dbReference>
<accession>A0A172XA90</accession>
<gene>
    <name evidence="12" type="ORF">A7978_00305</name>
</gene>
<evidence type="ECO:0000256" key="9">
    <source>
        <dbReference type="ARBA" id="ARBA00047944"/>
    </source>
</evidence>
<dbReference type="SUPFAM" id="SSF75217">
    <property type="entry name" value="alpha/beta knot"/>
    <property type="match status" value="1"/>
</dbReference>
<keyword evidence="3 10" id="KW-0963">Cytoplasm</keyword>
<evidence type="ECO:0000256" key="7">
    <source>
        <dbReference type="ARBA" id="ARBA00022691"/>
    </source>
</evidence>
<sequence>MNLILINPDELKNGLILNDSRVKHINEILKLKNNETFKFGIIGEEHIYSCVYQKDVKLFFRKNHKIAKSNKLKKLKVIIGLVRPIAAKRIITHLGSMGISELIFFNALLSEKSYSCSKLFKEREYEKYLIEGAMQGGITYIPKVNILNNLREVLKNTEYEGSNTTKILLERESKNKLVDLNIKTKNTVVIIGPERGFITKEINLIKEYNFNAYNISSNILRTETATIVASAIITSKMNSK</sequence>
<dbReference type="RefSeq" id="WP_011772023.1">
    <property type="nucleotide sequence ID" value="NZ_CP015629.1"/>
</dbReference>
<dbReference type="PIRSF" id="PIRSF015601">
    <property type="entry name" value="MTase_slr0722"/>
    <property type="match status" value="1"/>
</dbReference>
<proteinExistence type="inferred from homology"/>
<comment type="subcellular location">
    <subcellularLocation>
        <location evidence="1 10">Cytoplasm</location>
    </subcellularLocation>
</comment>
<dbReference type="EC" id="2.1.1.193" evidence="10"/>
<organism evidence="12 13">
    <name type="scientific">Borrelia turicatae</name>
    <dbReference type="NCBI Taxonomy" id="142"/>
    <lineage>
        <taxon>Bacteria</taxon>
        <taxon>Pseudomonadati</taxon>
        <taxon>Spirochaetota</taxon>
        <taxon>Spirochaetia</taxon>
        <taxon>Spirochaetales</taxon>
        <taxon>Borreliaceae</taxon>
        <taxon>Borrelia</taxon>
    </lineage>
</organism>
<dbReference type="Pfam" id="PF04452">
    <property type="entry name" value="Methyltrans_RNA"/>
    <property type="match status" value="1"/>
</dbReference>
<comment type="similarity">
    <text evidence="2 10">Belongs to the RNA methyltransferase RsmE family.</text>
</comment>
<dbReference type="InterPro" id="IPR006700">
    <property type="entry name" value="RsmE"/>
</dbReference>
<evidence type="ECO:0000256" key="3">
    <source>
        <dbReference type="ARBA" id="ARBA00022490"/>
    </source>
</evidence>
<dbReference type="Gene3D" id="3.40.1280.10">
    <property type="match status" value="1"/>
</dbReference>
<evidence type="ECO:0000256" key="8">
    <source>
        <dbReference type="ARBA" id="ARBA00025699"/>
    </source>
</evidence>
<name>A0A172XA90_BORTU</name>
<evidence type="ECO:0000259" key="11">
    <source>
        <dbReference type="Pfam" id="PF04452"/>
    </source>
</evidence>
<keyword evidence="6 10" id="KW-0808">Transferase</keyword>
<dbReference type="NCBIfam" id="NF008701">
    <property type="entry name" value="PRK11713.5-5"/>
    <property type="match status" value="1"/>
</dbReference>
<keyword evidence="7 10" id="KW-0949">S-adenosyl-L-methionine</keyword>
<dbReference type="InterPro" id="IPR029028">
    <property type="entry name" value="Alpha/beta_knot_MTases"/>
</dbReference>
<comment type="catalytic activity">
    <reaction evidence="9 10">
        <text>uridine(1498) in 16S rRNA + S-adenosyl-L-methionine = N(3)-methyluridine(1498) in 16S rRNA + S-adenosyl-L-homocysteine + H(+)</text>
        <dbReference type="Rhea" id="RHEA:42920"/>
        <dbReference type="Rhea" id="RHEA-COMP:10283"/>
        <dbReference type="Rhea" id="RHEA-COMP:10284"/>
        <dbReference type="ChEBI" id="CHEBI:15378"/>
        <dbReference type="ChEBI" id="CHEBI:57856"/>
        <dbReference type="ChEBI" id="CHEBI:59789"/>
        <dbReference type="ChEBI" id="CHEBI:65315"/>
        <dbReference type="ChEBI" id="CHEBI:74502"/>
        <dbReference type="EC" id="2.1.1.193"/>
    </reaction>
</comment>
<dbReference type="GO" id="GO:0070475">
    <property type="term" value="P:rRNA base methylation"/>
    <property type="evidence" value="ECO:0007669"/>
    <property type="project" value="TreeGrafter"/>
</dbReference>
<dbReference type="NCBIfam" id="TIGR00046">
    <property type="entry name" value="RsmE family RNA methyltransferase"/>
    <property type="match status" value="1"/>
</dbReference>
<evidence type="ECO:0000256" key="10">
    <source>
        <dbReference type="PIRNR" id="PIRNR015601"/>
    </source>
</evidence>
<evidence type="ECO:0000256" key="5">
    <source>
        <dbReference type="ARBA" id="ARBA00022603"/>
    </source>
</evidence>
<evidence type="ECO:0000256" key="2">
    <source>
        <dbReference type="ARBA" id="ARBA00005528"/>
    </source>
</evidence>
<dbReference type="OMA" id="WQTPFLE"/>
<dbReference type="PANTHER" id="PTHR30027:SF3">
    <property type="entry name" value="16S RRNA (URACIL(1498)-N(3))-METHYLTRANSFERASE"/>
    <property type="match status" value="1"/>
</dbReference>
<evidence type="ECO:0000256" key="6">
    <source>
        <dbReference type="ARBA" id="ARBA00022679"/>
    </source>
</evidence>